<gene>
    <name evidence="1" type="ORF">HTZ84_22225</name>
</gene>
<reference evidence="1 2" key="1">
    <citation type="submission" date="2020-06" db="EMBL/GenBank/DDBJ databases">
        <title>Haloterrigena sp. nov., an extremely halophilic archaeon isolated from a saline sediment.</title>
        <authorList>
            <person name="Liu B.-B."/>
        </authorList>
    </citation>
    <scope>NUCLEOTIDE SEQUENCE [LARGE SCALE GENOMIC DNA]</scope>
    <source>
        <strain evidence="1 2">SYSU A558-1</strain>
    </source>
</reference>
<dbReference type="EMBL" id="JABUQZ010000003">
    <property type="protein sequence ID" value="NUC74984.1"/>
    <property type="molecule type" value="Genomic_DNA"/>
</dbReference>
<evidence type="ECO:0000313" key="1">
    <source>
        <dbReference type="EMBL" id="NUC74984.1"/>
    </source>
</evidence>
<protein>
    <submittedName>
        <fullName evidence="1">Uncharacterized protein</fullName>
    </submittedName>
</protein>
<keyword evidence="2" id="KW-1185">Reference proteome</keyword>
<organism evidence="1 2">
    <name type="scientific">Haloterrigena gelatinilytica</name>
    <dbReference type="NCBI Taxonomy" id="2741724"/>
    <lineage>
        <taxon>Archaea</taxon>
        <taxon>Methanobacteriati</taxon>
        <taxon>Methanobacteriota</taxon>
        <taxon>Stenosarchaea group</taxon>
        <taxon>Halobacteria</taxon>
        <taxon>Halobacteriales</taxon>
        <taxon>Natrialbaceae</taxon>
        <taxon>Haloterrigena</taxon>
    </lineage>
</organism>
<evidence type="ECO:0000313" key="2">
    <source>
        <dbReference type="Proteomes" id="UP001016761"/>
    </source>
</evidence>
<comment type="caution">
    <text evidence="1">The sequence shown here is derived from an EMBL/GenBank/DDBJ whole genome shotgun (WGS) entry which is preliminary data.</text>
</comment>
<accession>A0ABX2LPC3</accession>
<proteinExistence type="predicted"/>
<sequence length="100" mass="11193">MAAEATGREIFDFEPAAASRYDGDHECQYDCEETADWVVESKASGYTGGRVFFCCQSCSRDNRIYARENELYRADLSDDAAEVIPDSELEHVDDFAEGDS</sequence>
<name>A0ABX2LPC3_9EURY</name>
<dbReference type="RefSeq" id="WP_174682822.1">
    <property type="nucleotide sequence ID" value="NZ_JABUQZ010000003.1"/>
</dbReference>
<dbReference type="Proteomes" id="UP001016761">
    <property type="component" value="Unassembled WGS sequence"/>
</dbReference>